<protein>
    <recommendedName>
        <fullName evidence="1 5">Phosphoinositide phospholipase C</fullName>
        <ecNumber evidence="1 5">3.1.4.11</ecNumber>
    </recommendedName>
</protein>
<keyword evidence="3 5" id="KW-0442">Lipid degradation</keyword>
<evidence type="ECO:0000256" key="3">
    <source>
        <dbReference type="ARBA" id="ARBA00022963"/>
    </source>
</evidence>
<dbReference type="InterPro" id="IPR017946">
    <property type="entry name" value="PLC-like_Pdiesterase_TIM-brl"/>
</dbReference>
<feature type="non-terminal residue" evidence="8">
    <location>
        <position position="224"/>
    </location>
</feature>
<dbReference type="GeneID" id="7449419"/>
<dbReference type="PROSITE" id="PS50008">
    <property type="entry name" value="PIPLC_Y_DOMAIN"/>
    <property type="match status" value="1"/>
</dbReference>
<dbReference type="PaxDb" id="35128-Thaps38652"/>
<evidence type="ECO:0000259" key="7">
    <source>
        <dbReference type="PROSITE" id="PS50008"/>
    </source>
</evidence>
<dbReference type="STRING" id="35128.B8CFX2"/>
<dbReference type="RefSeq" id="XP_002294925.1">
    <property type="nucleotide sequence ID" value="XM_002294889.1"/>
</dbReference>
<dbReference type="SUPFAM" id="SSF51695">
    <property type="entry name" value="PLC-like phosphodiesterases"/>
    <property type="match status" value="1"/>
</dbReference>
<reference evidence="8 9" key="1">
    <citation type="journal article" date="2004" name="Science">
        <title>The genome of the diatom Thalassiosira pseudonana: ecology, evolution, and metabolism.</title>
        <authorList>
            <person name="Armbrust E.V."/>
            <person name="Berges J.A."/>
            <person name="Bowler C."/>
            <person name="Green B.R."/>
            <person name="Martinez D."/>
            <person name="Putnam N.H."/>
            <person name="Zhou S."/>
            <person name="Allen A.E."/>
            <person name="Apt K.E."/>
            <person name="Bechner M."/>
            <person name="Brzezinski M.A."/>
            <person name="Chaal B.K."/>
            <person name="Chiovitti A."/>
            <person name="Davis A.K."/>
            <person name="Demarest M.S."/>
            <person name="Detter J.C."/>
            <person name="Glavina T."/>
            <person name="Goodstein D."/>
            <person name="Hadi M.Z."/>
            <person name="Hellsten U."/>
            <person name="Hildebrand M."/>
            <person name="Jenkins B.D."/>
            <person name="Jurka J."/>
            <person name="Kapitonov V.V."/>
            <person name="Kroger N."/>
            <person name="Lau W.W."/>
            <person name="Lane T.W."/>
            <person name="Larimer F.W."/>
            <person name="Lippmeier J.C."/>
            <person name="Lucas S."/>
            <person name="Medina M."/>
            <person name="Montsant A."/>
            <person name="Obornik M."/>
            <person name="Parker M.S."/>
            <person name="Palenik B."/>
            <person name="Pazour G.J."/>
            <person name="Richardson P.M."/>
            <person name="Rynearson T.A."/>
            <person name="Saito M.A."/>
            <person name="Schwartz D.C."/>
            <person name="Thamatrakoln K."/>
            <person name="Valentin K."/>
            <person name="Vardi A."/>
            <person name="Wilkerson F.P."/>
            <person name="Rokhsar D.S."/>
        </authorList>
    </citation>
    <scope>NUCLEOTIDE SEQUENCE [LARGE SCALE GENOMIC DNA]</scope>
    <source>
        <strain evidence="8 9">CCMP1335</strain>
    </source>
</reference>
<dbReference type="InParanoid" id="B8CFX2"/>
<dbReference type="Pfam" id="PF00387">
    <property type="entry name" value="PI-PLC-Y"/>
    <property type="match status" value="1"/>
</dbReference>
<dbReference type="Gene3D" id="2.60.40.150">
    <property type="entry name" value="C2 domain"/>
    <property type="match status" value="1"/>
</dbReference>
<reference evidence="8 9" key="2">
    <citation type="journal article" date="2008" name="Nature">
        <title>The Phaeodactylum genome reveals the evolutionary history of diatom genomes.</title>
        <authorList>
            <person name="Bowler C."/>
            <person name="Allen A.E."/>
            <person name="Badger J.H."/>
            <person name="Grimwood J."/>
            <person name="Jabbari K."/>
            <person name="Kuo A."/>
            <person name="Maheswari U."/>
            <person name="Martens C."/>
            <person name="Maumus F."/>
            <person name="Otillar R.P."/>
            <person name="Rayko E."/>
            <person name="Salamov A."/>
            <person name="Vandepoele K."/>
            <person name="Beszteri B."/>
            <person name="Gruber A."/>
            <person name="Heijde M."/>
            <person name="Katinka M."/>
            <person name="Mock T."/>
            <person name="Valentin K."/>
            <person name="Verret F."/>
            <person name="Berges J.A."/>
            <person name="Brownlee C."/>
            <person name="Cadoret J.P."/>
            <person name="Chiovitti A."/>
            <person name="Choi C.J."/>
            <person name="Coesel S."/>
            <person name="De Martino A."/>
            <person name="Detter J.C."/>
            <person name="Durkin C."/>
            <person name="Falciatore A."/>
            <person name="Fournet J."/>
            <person name="Haruta M."/>
            <person name="Huysman M.J."/>
            <person name="Jenkins B.D."/>
            <person name="Jiroutova K."/>
            <person name="Jorgensen R.E."/>
            <person name="Joubert Y."/>
            <person name="Kaplan A."/>
            <person name="Kroger N."/>
            <person name="Kroth P.G."/>
            <person name="La Roche J."/>
            <person name="Lindquist E."/>
            <person name="Lommer M."/>
            <person name="Martin-Jezequel V."/>
            <person name="Lopez P.J."/>
            <person name="Lucas S."/>
            <person name="Mangogna M."/>
            <person name="McGinnis K."/>
            <person name="Medlin L.K."/>
            <person name="Montsant A."/>
            <person name="Oudot-Le Secq M.P."/>
            <person name="Napoli C."/>
            <person name="Obornik M."/>
            <person name="Parker M.S."/>
            <person name="Petit J.L."/>
            <person name="Porcel B.M."/>
            <person name="Poulsen N."/>
            <person name="Robison M."/>
            <person name="Rychlewski L."/>
            <person name="Rynearson T.A."/>
            <person name="Schmutz J."/>
            <person name="Shapiro H."/>
            <person name="Siaut M."/>
            <person name="Stanley M."/>
            <person name="Sussman M.R."/>
            <person name="Taylor A.R."/>
            <person name="Vardi A."/>
            <person name="von Dassow P."/>
            <person name="Vyverman W."/>
            <person name="Willis A."/>
            <person name="Wyrwicz L.S."/>
            <person name="Rokhsar D.S."/>
            <person name="Weissenbach J."/>
            <person name="Armbrust E.V."/>
            <person name="Green B.R."/>
            <person name="Van de Peer Y."/>
            <person name="Grigoriev I.V."/>
        </authorList>
    </citation>
    <scope>NUCLEOTIDE SEQUENCE [LARGE SCALE GENOMIC DNA]</scope>
    <source>
        <strain evidence="8 9">CCMP1335</strain>
    </source>
</reference>
<dbReference type="PANTHER" id="PTHR10336">
    <property type="entry name" value="PHOSPHOINOSITIDE-SPECIFIC PHOSPHOLIPASE C FAMILY PROTEIN"/>
    <property type="match status" value="1"/>
</dbReference>
<dbReference type="PROSITE" id="PS50004">
    <property type="entry name" value="C2"/>
    <property type="match status" value="1"/>
</dbReference>
<evidence type="ECO:0000259" key="6">
    <source>
        <dbReference type="PROSITE" id="PS50004"/>
    </source>
</evidence>
<gene>
    <name evidence="8" type="ORF">THAPSDRAFT_38652</name>
</gene>
<dbReference type="SUPFAM" id="SSF49562">
    <property type="entry name" value="C2 domain (Calcium/lipid-binding domain, CaLB)"/>
    <property type="match status" value="1"/>
</dbReference>
<evidence type="ECO:0000313" key="8">
    <source>
        <dbReference type="EMBL" id="EED87705.1"/>
    </source>
</evidence>
<accession>B8CFX2</accession>
<name>B8CFX2_THAPS</name>
<dbReference type="Gene3D" id="3.20.20.190">
    <property type="entry name" value="Phosphatidylinositol (PI) phosphodiesterase"/>
    <property type="match status" value="1"/>
</dbReference>
<dbReference type="EMBL" id="CM000653">
    <property type="protein sequence ID" value="EED87705.1"/>
    <property type="molecule type" value="Genomic_DNA"/>
</dbReference>
<dbReference type="HOGENOM" id="CLU_090199_1_0_1"/>
<dbReference type="GO" id="GO:0016042">
    <property type="term" value="P:lipid catabolic process"/>
    <property type="evidence" value="ECO:0007669"/>
    <property type="project" value="UniProtKB-KW"/>
</dbReference>
<dbReference type="GO" id="GO:0035556">
    <property type="term" value="P:intracellular signal transduction"/>
    <property type="evidence" value="ECO:0007669"/>
    <property type="project" value="InterPro"/>
</dbReference>
<feature type="domain" description="PI-PLC Y-box" evidence="7">
    <location>
        <begin position="12"/>
        <end position="76"/>
    </location>
</feature>
<dbReference type="Proteomes" id="UP000001449">
    <property type="component" value="Chromosome 22"/>
</dbReference>
<feature type="domain" description="C2" evidence="6">
    <location>
        <begin position="74"/>
        <end position="218"/>
    </location>
</feature>
<evidence type="ECO:0000256" key="4">
    <source>
        <dbReference type="ARBA" id="ARBA00023098"/>
    </source>
</evidence>
<evidence type="ECO:0000313" key="9">
    <source>
        <dbReference type="Proteomes" id="UP000001449"/>
    </source>
</evidence>
<dbReference type="AlphaFoldDB" id="B8CFX2"/>
<dbReference type="SMART" id="SM00149">
    <property type="entry name" value="PLCYc"/>
    <property type="match status" value="1"/>
</dbReference>
<dbReference type="SMART" id="SM00239">
    <property type="entry name" value="C2"/>
    <property type="match status" value="1"/>
</dbReference>
<keyword evidence="9" id="KW-1185">Reference proteome</keyword>
<keyword evidence="4 5" id="KW-0443">Lipid metabolism</keyword>
<dbReference type="InterPro" id="IPR001192">
    <property type="entry name" value="PI-PLC_fam"/>
</dbReference>
<dbReference type="KEGG" id="tps:THAPSDRAFT_38652"/>
<dbReference type="OMA" id="PIISWIC"/>
<comment type="catalytic activity">
    <reaction evidence="5">
        <text>a 1,2-diacyl-sn-glycero-3-phospho-(1D-myo-inositol-4,5-bisphosphate) + H2O = 1D-myo-inositol 1,4,5-trisphosphate + a 1,2-diacyl-sn-glycerol + H(+)</text>
        <dbReference type="Rhea" id="RHEA:33179"/>
        <dbReference type="ChEBI" id="CHEBI:15377"/>
        <dbReference type="ChEBI" id="CHEBI:15378"/>
        <dbReference type="ChEBI" id="CHEBI:17815"/>
        <dbReference type="ChEBI" id="CHEBI:58456"/>
        <dbReference type="ChEBI" id="CHEBI:203600"/>
        <dbReference type="EC" id="3.1.4.11"/>
    </reaction>
</comment>
<dbReference type="eggNOG" id="KOG0169">
    <property type="taxonomic scope" value="Eukaryota"/>
</dbReference>
<proteinExistence type="predicted"/>
<dbReference type="InterPro" id="IPR000008">
    <property type="entry name" value="C2_dom"/>
</dbReference>
<dbReference type="EC" id="3.1.4.11" evidence="1 5"/>
<dbReference type="InterPro" id="IPR035892">
    <property type="entry name" value="C2_domain_sf"/>
</dbReference>
<keyword evidence="2 5" id="KW-0378">Hydrolase</keyword>
<evidence type="ECO:0000256" key="2">
    <source>
        <dbReference type="ARBA" id="ARBA00022801"/>
    </source>
</evidence>
<dbReference type="PRINTS" id="PR00390">
    <property type="entry name" value="PHPHLIPASEC"/>
</dbReference>
<dbReference type="Pfam" id="PF00168">
    <property type="entry name" value="C2"/>
    <property type="match status" value="1"/>
</dbReference>
<sequence>MKSPISASLWRQYNKDHMTRTYPSGSRVDSSNYKPLVPWAMGCQLVALNFQSDDCAMSLNDGRFHENGGCGYVRKPISILQTGDEHATKNEILLKIRVLSGCCLPKPHGEKAGEVIDPYVIVRVHDVLEAAGSDSITSSLRKDFLETSERKTKPIRDNGFCPQWKSEVFCFPIHSPDIAMVEFVVMDNDAGFLDDKMCKTSVPVSCLRKGFRSVQFAGQCGKRH</sequence>
<dbReference type="GO" id="GO:0004435">
    <property type="term" value="F:phosphatidylinositol-4,5-bisphosphate phospholipase C activity"/>
    <property type="evidence" value="ECO:0007669"/>
    <property type="project" value="UniProtKB-EC"/>
</dbReference>
<dbReference type="CDD" id="cd00275">
    <property type="entry name" value="C2_PLC_like"/>
    <property type="match status" value="1"/>
</dbReference>
<evidence type="ECO:0000256" key="1">
    <source>
        <dbReference type="ARBA" id="ARBA00012368"/>
    </source>
</evidence>
<dbReference type="PANTHER" id="PTHR10336:SF36">
    <property type="entry name" value="1-PHOSPHATIDYLINOSITOL 4,5-BISPHOSPHATE PHOSPHODIESTERASE BETA-4"/>
    <property type="match status" value="1"/>
</dbReference>
<organism evidence="8 9">
    <name type="scientific">Thalassiosira pseudonana</name>
    <name type="common">Marine diatom</name>
    <name type="synonym">Cyclotella nana</name>
    <dbReference type="NCBI Taxonomy" id="35128"/>
    <lineage>
        <taxon>Eukaryota</taxon>
        <taxon>Sar</taxon>
        <taxon>Stramenopiles</taxon>
        <taxon>Ochrophyta</taxon>
        <taxon>Bacillariophyta</taxon>
        <taxon>Coscinodiscophyceae</taxon>
        <taxon>Thalassiosirophycidae</taxon>
        <taxon>Thalassiosirales</taxon>
        <taxon>Thalassiosiraceae</taxon>
        <taxon>Thalassiosira</taxon>
    </lineage>
</organism>
<evidence type="ECO:0000256" key="5">
    <source>
        <dbReference type="RuleBase" id="RU361133"/>
    </source>
</evidence>
<dbReference type="InterPro" id="IPR001711">
    <property type="entry name" value="PLipase_C_Pinositol-sp_Y"/>
</dbReference>